<dbReference type="Proteomes" id="UP000000374">
    <property type="component" value="Chromosome"/>
</dbReference>
<evidence type="ECO:0000313" key="2">
    <source>
        <dbReference type="EMBL" id="ABM59587.1"/>
    </source>
</evidence>
<protein>
    <submittedName>
        <fullName evidence="2">Uncharacterized protein</fullName>
    </submittedName>
</protein>
<accession>A1WPN0</accession>
<evidence type="ECO:0000256" key="1">
    <source>
        <dbReference type="SAM" id="MobiDB-lite"/>
    </source>
</evidence>
<reference evidence="3" key="1">
    <citation type="submission" date="2006-12" db="EMBL/GenBank/DDBJ databases">
        <title>Complete sequence of chromosome 1 of Verminephrobacter eiseniae EF01-2.</title>
        <authorList>
            <person name="Copeland A."/>
            <person name="Lucas S."/>
            <person name="Lapidus A."/>
            <person name="Barry K."/>
            <person name="Detter J.C."/>
            <person name="Glavina del Rio T."/>
            <person name="Dalin E."/>
            <person name="Tice H."/>
            <person name="Pitluck S."/>
            <person name="Chertkov O."/>
            <person name="Brettin T."/>
            <person name="Bruce D."/>
            <person name="Han C."/>
            <person name="Tapia R."/>
            <person name="Gilna P."/>
            <person name="Schmutz J."/>
            <person name="Larimer F."/>
            <person name="Land M."/>
            <person name="Hauser L."/>
            <person name="Kyrpides N."/>
            <person name="Kim E."/>
            <person name="Stahl D."/>
            <person name="Richardson P."/>
        </authorList>
    </citation>
    <scope>NUCLEOTIDE SEQUENCE [LARGE SCALE GENOMIC DNA]</scope>
    <source>
        <strain evidence="3">EF01-2</strain>
    </source>
</reference>
<dbReference type="EMBL" id="CP000542">
    <property type="protein sequence ID" value="ABM59587.1"/>
    <property type="molecule type" value="Genomic_DNA"/>
</dbReference>
<dbReference type="GeneID" id="76463743"/>
<feature type="region of interest" description="Disordered" evidence="1">
    <location>
        <begin position="21"/>
        <end position="51"/>
    </location>
</feature>
<name>A1WPN0_VEREI</name>
<proteinExistence type="predicted"/>
<dbReference type="RefSeq" id="WP_011811574.1">
    <property type="nucleotide sequence ID" value="NC_008786.1"/>
</dbReference>
<organism evidence="2 3">
    <name type="scientific">Verminephrobacter eiseniae (strain EF01-2)</name>
    <dbReference type="NCBI Taxonomy" id="391735"/>
    <lineage>
        <taxon>Bacteria</taxon>
        <taxon>Pseudomonadati</taxon>
        <taxon>Pseudomonadota</taxon>
        <taxon>Betaproteobacteria</taxon>
        <taxon>Burkholderiales</taxon>
        <taxon>Comamonadaceae</taxon>
        <taxon>Verminephrobacter</taxon>
    </lineage>
</organism>
<gene>
    <name evidence="2" type="ordered locus">Veis_3880</name>
</gene>
<dbReference type="STRING" id="391735.Veis_3880"/>
<keyword evidence="3" id="KW-1185">Reference proteome</keyword>
<evidence type="ECO:0000313" key="3">
    <source>
        <dbReference type="Proteomes" id="UP000000374"/>
    </source>
</evidence>
<dbReference type="AlphaFoldDB" id="A1WPN0"/>
<dbReference type="KEGG" id="vei:Veis_3880"/>
<sequence length="87" mass="9776">MQADFTQSAFFLIFGLSGAHTETARQKQPHRRSGCIRSPRTTGSQSAGPDIAVQPVSVDHRDWSIVLWQHADLKWLAFGQWQLADRA</sequence>
<dbReference type="HOGENOM" id="CLU_2482427_0_0_4"/>